<dbReference type="RefSeq" id="WP_185050035.1">
    <property type="nucleotide sequence ID" value="NZ_BAABIX010000010.1"/>
</dbReference>
<feature type="transmembrane region" description="Helical" evidence="7">
    <location>
        <begin position="1047"/>
        <end position="1071"/>
    </location>
</feature>
<dbReference type="GO" id="GO:0005886">
    <property type="term" value="C:plasma membrane"/>
    <property type="evidence" value="ECO:0007669"/>
    <property type="project" value="UniProtKB-SubCell"/>
</dbReference>
<reference evidence="9 10" key="1">
    <citation type="submission" date="2020-08" db="EMBL/GenBank/DDBJ databases">
        <title>Genomic Encyclopedia of Type Strains, Phase IV (KMG-IV): sequencing the most valuable type-strain genomes for metagenomic binning, comparative biology and taxonomic classification.</title>
        <authorList>
            <person name="Goeker M."/>
        </authorList>
    </citation>
    <scope>NUCLEOTIDE SEQUENCE [LARGE SCALE GENOMIC DNA]</scope>
    <source>
        <strain evidence="9 10">DSM 45615</strain>
    </source>
</reference>
<proteinExistence type="inferred from homology"/>
<dbReference type="Proteomes" id="UP000578449">
    <property type="component" value="Unassembled WGS sequence"/>
</dbReference>
<dbReference type="EMBL" id="JACHGN010000005">
    <property type="protein sequence ID" value="MBB5133073.1"/>
    <property type="molecule type" value="Genomic_DNA"/>
</dbReference>
<evidence type="ECO:0000256" key="5">
    <source>
        <dbReference type="ARBA" id="ARBA00023136"/>
    </source>
</evidence>
<dbReference type="InterPro" id="IPR050250">
    <property type="entry name" value="Macrolide_Exporter_MacB"/>
</dbReference>
<dbReference type="InterPro" id="IPR003838">
    <property type="entry name" value="ABC3_permease_C"/>
</dbReference>
<keyword evidence="10" id="KW-1185">Reference proteome</keyword>
<keyword evidence="4 7" id="KW-1133">Transmembrane helix</keyword>
<evidence type="ECO:0000313" key="9">
    <source>
        <dbReference type="EMBL" id="MBB5133073.1"/>
    </source>
</evidence>
<dbReference type="AlphaFoldDB" id="A0A840P592"/>
<accession>A0A840P592</accession>
<feature type="transmembrane region" description="Helical" evidence="7">
    <location>
        <begin position="526"/>
        <end position="546"/>
    </location>
</feature>
<comment type="subcellular location">
    <subcellularLocation>
        <location evidence="1">Cell membrane</location>
        <topology evidence="1">Multi-pass membrane protein</topology>
    </subcellularLocation>
</comment>
<comment type="similarity">
    <text evidence="6">Belongs to the ABC-4 integral membrane protein family.</text>
</comment>
<organism evidence="9 10">
    <name type="scientific">Thermocatellispora tengchongensis</name>
    <dbReference type="NCBI Taxonomy" id="1073253"/>
    <lineage>
        <taxon>Bacteria</taxon>
        <taxon>Bacillati</taxon>
        <taxon>Actinomycetota</taxon>
        <taxon>Actinomycetes</taxon>
        <taxon>Streptosporangiales</taxon>
        <taxon>Streptosporangiaceae</taxon>
        <taxon>Thermocatellispora</taxon>
    </lineage>
</organism>
<evidence type="ECO:0000256" key="4">
    <source>
        <dbReference type="ARBA" id="ARBA00022989"/>
    </source>
</evidence>
<dbReference type="PANTHER" id="PTHR30572">
    <property type="entry name" value="MEMBRANE COMPONENT OF TRANSPORTER-RELATED"/>
    <property type="match status" value="1"/>
</dbReference>
<feature type="domain" description="ABC3 transporter permease C-terminal" evidence="8">
    <location>
        <begin position="957"/>
        <end position="1075"/>
    </location>
</feature>
<feature type="transmembrane region" description="Helical" evidence="7">
    <location>
        <begin position="292"/>
        <end position="314"/>
    </location>
</feature>
<feature type="transmembrane region" description="Helical" evidence="7">
    <location>
        <begin position="952"/>
        <end position="975"/>
    </location>
</feature>
<feature type="domain" description="ABC3 transporter permease C-terminal" evidence="8">
    <location>
        <begin position="298"/>
        <end position="412"/>
    </location>
</feature>
<protein>
    <recommendedName>
        <fullName evidence="8">ABC3 transporter permease C-terminal domain-containing protein</fullName>
    </recommendedName>
</protein>
<evidence type="ECO:0000256" key="6">
    <source>
        <dbReference type="ARBA" id="ARBA00038076"/>
    </source>
</evidence>
<evidence type="ECO:0000256" key="2">
    <source>
        <dbReference type="ARBA" id="ARBA00022475"/>
    </source>
</evidence>
<comment type="caution">
    <text evidence="9">The sequence shown here is derived from an EMBL/GenBank/DDBJ whole genome shotgun (WGS) entry which is preliminary data.</text>
</comment>
<keyword evidence="3 7" id="KW-0812">Transmembrane</keyword>
<evidence type="ECO:0000259" key="8">
    <source>
        <dbReference type="Pfam" id="PF02687"/>
    </source>
</evidence>
<gene>
    <name evidence="9" type="ORF">HNP84_002794</name>
</gene>
<evidence type="ECO:0000313" key="10">
    <source>
        <dbReference type="Proteomes" id="UP000578449"/>
    </source>
</evidence>
<feature type="transmembrane region" description="Helical" evidence="7">
    <location>
        <begin position="428"/>
        <end position="449"/>
    </location>
</feature>
<dbReference type="Pfam" id="PF02687">
    <property type="entry name" value="FtsX"/>
    <property type="match status" value="2"/>
</dbReference>
<dbReference type="PANTHER" id="PTHR30572:SF4">
    <property type="entry name" value="ABC TRANSPORTER PERMEASE YTRF"/>
    <property type="match status" value="1"/>
</dbReference>
<keyword evidence="2" id="KW-1003">Cell membrane</keyword>
<evidence type="ECO:0000256" key="1">
    <source>
        <dbReference type="ARBA" id="ARBA00004651"/>
    </source>
</evidence>
<feature type="transmembrane region" description="Helical" evidence="7">
    <location>
        <begin position="469"/>
        <end position="489"/>
    </location>
</feature>
<feature type="transmembrane region" description="Helical" evidence="7">
    <location>
        <begin position="996"/>
        <end position="1027"/>
    </location>
</feature>
<dbReference type="GO" id="GO:0022857">
    <property type="term" value="F:transmembrane transporter activity"/>
    <property type="evidence" value="ECO:0007669"/>
    <property type="project" value="TreeGrafter"/>
</dbReference>
<evidence type="ECO:0000256" key="3">
    <source>
        <dbReference type="ARBA" id="ARBA00022692"/>
    </source>
</evidence>
<evidence type="ECO:0000256" key="7">
    <source>
        <dbReference type="SAM" id="Phobius"/>
    </source>
</evidence>
<name>A0A840P592_9ACTN</name>
<feature type="transmembrane region" description="Helical" evidence="7">
    <location>
        <begin position="384"/>
        <end position="407"/>
    </location>
</feature>
<keyword evidence="5 7" id="KW-0472">Membrane</keyword>
<sequence>MRGRAPLVLRRALAEPLLLFAAFGSILLATTALVALTMYASSVADVGVRRAMADAPVGSVSATVTAPNARDGFAAQDRAVRDRLARAYEGVSLTISLSARSDSYAMPGQEDRETPELTRFGVYGGLERHAHLLSGAWPKPAPSGTVEAVLAQPAARAMRLGTGDEISIEGRLDHEKVRVRVTGVFALDDPFSDRWEGETLLTRGLEIGGYTTYGPLMVPEETFAARFAGEVATQWVAVPDLRGVSPDRLGPLAASVASLSRDAGCPRCTAESRLPEVLAQVSTASLVARSTMLVPVLQLLLLAAYALMLTARLLTEHRRMETALLRSRGAGSARLAALAGAEALIVAIPCALAAPLLAAPLLRAVSLIPWIEASGVRFAPVPDAAAFGVAALVALGCAALLALPALRGARRTYVEEQSARGRGERRGLIQRAGADIALLVVAALAIWQLQRYGGPVTATAGGGLGIDPLIVAGPALALLCGGMLGLRLVPPVSKLAERITSRRPGLAPALGAWQVSRRPLRYSGPALLLTMAVAIGVVSVATAATWRSSQEDQARHRAGADLRVTGSTEGPELGALGRGTAYAALPGVTAISPAFQGTAEFGGTDVSLLALDAARLGELVHLRPDLAADPVATLGARLRQGRPEVGAFPLPGEPGRLTVTARLTVEDGGAAGPYEEMPVRMVLSDGLGVRHEVAVGPLRAGRTEVEIDLAALAGRSGRLTYPLSVRGLHADVPVPPGGSAFTLAIESLRADGAEVPAPANTRWAHRLAAGDHLPAEEVREGDGALVAVGFGAPRDAREGGDPQRLTLVPAAAGLSDEDVFAAAGKVFARLPVVVTEDLAASEKLAPGKEATLTVDRQITRVVVAGIARRLPGTAAERPAVLVDWDTLQTRDLAAGQPPRPATEWWLAVRGGDTAPAAAELRRHPEWDQTVVDVAALTRELRDDPLAGGLQGALILGFLAALVFALLGFLVNAAVAARERASEFAILRALGVSFRQIFGLLAVEQAFLIGLSLVAGTVLAVVVAALVVPHIVLTGQATAVTPDVLLHIPWGATAALLAVVAALLLAIVAALARTLRRQGLGRALRIGEDR</sequence>
<feature type="transmembrane region" description="Helical" evidence="7">
    <location>
        <begin position="335"/>
        <end position="358"/>
    </location>
</feature>